<protein>
    <recommendedName>
        <fullName evidence="1">TPR repeat domain-containing protein</fullName>
    </recommendedName>
</protein>
<proteinExistence type="predicted"/>
<gene>
    <name evidence="2" type="ORF">SAMEA2259716_01797</name>
</gene>
<dbReference type="EMBL" id="FVGW01000002">
    <property type="protein sequence ID" value="SKL83680.1"/>
    <property type="molecule type" value="Genomic_DNA"/>
</dbReference>
<dbReference type="Proteomes" id="UP000190074">
    <property type="component" value="Unassembled WGS sequence"/>
</dbReference>
<name>A0A1T8KMJ2_9MYCO</name>
<organism evidence="2 3">
    <name type="scientific">Mycobacteroides abscessus subsp. massiliense</name>
    <dbReference type="NCBI Taxonomy" id="1962118"/>
    <lineage>
        <taxon>Bacteria</taxon>
        <taxon>Bacillati</taxon>
        <taxon>Actinomycetota</taxon>
        <taxon>Actinomycetes</taxon>
        <taxon>Mycobacteriales</taxon>
        <taxon>Mycobacteriaceae</taxon>
        <taxon>Mycobacteroides</taxon>
        <taxon>Mycobacteroides abscessus</taxon>
    </lineage>
</organism>
<evidence type="ECO:0000313" key="3">
    <source>
        <dbReference type="Proteomes" id="UP000190074"/>
    </source>
</evidence>
<accession>A0A1T8KMJ2</accession>
<dbReference type="RefSeq" id="WP_079626564.1">
    <property type="nucleotide sequence ID" value="NZ_FVGW01000002.1"/>
</dbReference>
<dbReference type="InterPro" id="IPR057037">
    <property type="entry name" value="TPR_rep_actino"/>
</dbReference>
<reference evidence="2 3" key="1">
    <citation type="submission" date="2016-11" db="EMBL/GenBank/DDBJ databases">
        <authorList>
            <consortium name="Pathogen Informatics"/>
        </authorList>
    </citation>
    <scope>NUCLEOTIDE SEQUENCE [LARGE SCALE GENOMIC DNA]</scope>
    <source>
        <strain evidence="2 3">911</strain>
    </source>
</reference>
<sequence length="751" mass="79784">MSARSYKLLLSTPTKANIELMRQTMVAAVEIQQTGADYKNAVERPDGHPWEGATADAARETAGSDEKVFFGVGQSILNDAPKVIDSLSQALEHQNATIALHDDAISNHYKVADDLTVEWEAPKGASDEQIAKGKQYAANLQKMLQTKYDAWGAADLQAASEVKAMDLDTLLAPVGGLDAARGNEDGSALQGGYIDPELIKRVRAAGFLSPEQVAALADGKTVTIPSNQMQYLYQLSRSLDGKTPGEVNAFLNGIKSPEDRTAVKDALAMVSNRNIRSGVDNKAGVTEATRANFIPTAGSVSNLPDGLRDALTRSDLVSVSFDNAARGYGGPQTELRGIGDLQDVAKVFSGTTPGYLNGSDATQAMLGAASEYSNAEIHTWDKDWKNLSGGITSDAHGDFKSAVADIFQGASSDHVDIADMAKKAADLPSSTDSLLSAINDNRWNGQDAKLADVFNWAADDPNNPLSQQVANAEGHFLGNPDNQETLRAMPGPHMNLGEGDSFAEVNPNLAQSAARLDAPHIAELNGAQNPNAPEIKAFDLPDQGKNLMANLDRNEDAARIINGGAYHGYMENLAHAAQLPTDTPEERAIQDNAFKVGGQIQHGMLDGASDAGTEPPEKSIKKLGDWFSGQAGVDKPLGLLEGADKAMHGDANPADPARAMVSSGEYGFSTTDSYKAILDGLIQANPDIASSDGVKDYITGGHLDPFKIAADPNAEISLKAALDRNNFNTDHWAVQESQGNNGVHQRWRPHG</sequence>
<feature type="domain" description="TPR repeat" evidence="1">
    <location>
        <begin position="204"/>
        <end position="456"/>
    </location>
</feature>
<evidence type="ECO:0000313" key="2">
    <source>
        <dbReference type="EMBL" id="SKL83680.1"/>
    </source>
</evidence>
<dbReference type="AlphaFoldDB" id="A0A1T8KMJ2"/>
<evidence type="ECO:0000259" key="1">
    <source>
        <dbReference type="Pfam" id="PF23275"/>
    </source>
</evidence>
<dbReference type="Pfam" id="PF23275">
    <property type="entry name" value="TPR_23"/>
    <property type="match status" value="1"/>
</dbReference>